<reference evidence="3 4" key="1">
    <citation type="submission" date="2016-10" db="EMBL/GenBank/DDBJ databases">
        <authorList>
            <person name="de Groot N.N."/>
        </authorList>
    </citation>
    <scope>NUCLEOTIDE SEQUENCE [LARGE SCALE GENOMIC DNA]</scope>
    <source>
        <strain evidence="3 4">DSM 44993</strain>
    </source>
</reference>
<evidence type="ECO:0000259" key="2">
    <source>
        <dbReference type="Pfam" id="PF02517"/>
    </source>
</evidence>
<dbReference type="PANTHER" id="PTHR43592:SF15">
    <property type="entry name" value="CAAX AMINO TERMINAL PROTEASE FAMILY PROTEIN"/>
    <property type="match status" value="1"/>
</dbReference>
<dbReference type="Pfam" id="PF02517">
    <property type="entry name" value="Rce1-like"/>
    <property type="match status" value="1"/>
</dbReference>
<protein>
    <recommendedName>
        <fullName evidence="2">CAAX prenyl protease 2/Lysostaphin resistance protein A-like domain-containing protein</fullName>
    </recommendedName>
</protein>
<keyword evidence="4" id="KW-1185">Reference proteome</keyword>
<dbReference type="STRING" id="394193.SAMN04489732_127104"/>
<feature type="transmembrane region" description="Helical" evidence="1">
    <location>
        <begin position="135"/>
        <end position="156"/>
    </location>
</feature>
<gene>
    <name evidence="3" type="ORF">SAMN04489732_127104</name>
</gene>
<proteinExistence type="predicted"/>
<dbReference type="EMBL" id="FOEF01000027">
    <property type="protein sequence ID" value="SEP53508.1"/>
    <property type="molecule type" value="Genomic_DNA"/>
</dbReference>
<feature type="transmembrane region" description="Helical" evidence="1">
    <location>
        <begin position="168"/>
        <end position="191"/>
    </location>
</feature>
<dbReference type="GO" id="GO:0080120">
    <property type="term" value="P:CAAX-box protein maturation"/>
    <property type="evidence" value="ECO:0007669"/>
    <property type="project" value="UniProtKB-ARBA"/>
</dbReference>
<feature type="transmembrane region" description="Helical" evidence="1">
    <location>
        <begin position="87"/>
        <end position="115"/>
    </location>
</feature>
<dbReference type="PANTHER" id="PTHR43592">
    <property type="entry name" value="CAAX AMINO TERMINAL PROTEASE"/>
    <property type="match status" value="1"/>
</dbReference>
<dbReference type="InterPro" id="IPR003675">
    <property type="entry name" value="Rce1/LyrA-like_dom"/>
</dbReference>
<dbReference type="Proteomes" id="UP000198582">
    <property type="component" value="Unassembled WGS sequence"/>
</dbReference>
<keyword evidence="1" id="KW-0812">Transmembrane</keyword>
<dbReference type="GO" id="GO:0004175">
    <property type="term" value="F:endopeptidase activity"/>
    <property type="evidence" value="ECO:0007669"/>
    <property type="project" value="UniProtKB-ARBA"/>
</dbReference>
<feature type="transmembrane region" description="Helical" evidence="1">
    <location>
        <begin position="211"/>
        <end position="233"/>
    </location>
</feature>
<sequence length="236" mass="24597">MELDAKTIEAAVEKRRAGWPEIIVGAVVYILSYYLGPPIVSAITHDSPVSSGIGLAVLSGIMGLLGFFAAFAIRLRAWPAFSVRAIPVRWIFIAFGFGLLALILNQVVTIVYGLISGGSGTNVQGDYQSATHAGGPAFLLYLLGIAVLTPLGEEFLFRGVLATALTKYGSWVSVIGSTVFFALAHGINLALIPAIVVGGINGILLVRTKSVWPGVIVHAVNNGLGAILSLLIVSGG</sequence>
<evidence type="ECO:0000313" key="4">
    <source>
        <dbReference type="Proteomes" id="UP000198582"/>
    </source>
</evidence>
<keyword evidence="1" id="KW-1133">Transmembrane helix</keyword>
<keyword evidence="1" id="KW-0472">Membrane</keyword>
<feature type="transmembrane region" description="Helical" evidence="1">
    <location>
        <begin position="22"/>
        <end position="40"/>
    </location>
</feature>
<accession>A0A1H8YQ64</accession>
<feature type="domain" description="CAAX prenyl protease 2/Lysostaphin resistance protein A-like" evidence="2">
    <location>
        <begin position="137"/>
        <end position="223"/>
    </location>
</feature>
<name>A0A1H8YQ64_9PSEU</name>
<dbReference type="RefSeq" id="WP_091628223.1">
    <property type="nucleotide sequence ID" value="NZ_FOEF01000027.1"/>
</dbReference>
<evidence type="ECO:0000256" key="1">
    <source>
        <dbReference type="SAM" id="Phobius"/>
    </source>
</evidence>
<feature type="transmembrane region" description="Helical" evidence="1">
    <location>
        <begin position="52"/>
        <end position="75"/>
    </location>
</feature>
<dbReference type="AlphaFoldDB" id="A0A1H8YQ64"/>
<evidence type="ECO:0000313" key="3">
    <source>
        <dbReference type="EMBL" id="SEP53508.1"/>
    </source>
</evidence>
<organism evidence="3 4">
    <name type="scientific">Amycolatopsis saalfeldensis</name>
    <dbReference type="NCBI Taxonomy" id="394193"/>
    <lineage>
        <taxon>Bacteria</taxon>
        <taxon>Bacillati</taxon>
        <taxon>Actinomycetota</taxon>
        <taxon>Actinomycetes</taxon>
        <taxon>Pseudonocardiales</taxon>
        <taxon>Pseudonocardiaceae</taxon>
        <taxon>Amycolatopsis</taxon>
    </lineage>
</organism>
<dbReference type="OrthoDB" id="3693644at2"/>